<reference evidence="5 6" key="1">
    <citation type="submission" date="2016-10" db="EMBL/GenBank/DDBJ databases">
        <authorList>
            <person name="de Groot N.N."/>
        </authorList>
    </citation>
    <scope>NUCLEOTIDE SEQUENCE [LARGE SCALE GENOMIC DNA]</scope>
    <source>
        <strain evidence="5 6">DSM 20117</strain>
    </source>
</reference>
<dbReference type="Pfam" id="PF07905">
    <property type="entry name" value="PucR"/>
    <property type="match status" value="1"/>
</dbReference>
<evidence type="ECO:0000313" key="6">
    <source>
        <dbReference type="Proteomes" id="UP000181917"/>
    </source>
</evidence>
<dbReference type="AlphaFoldDB" id="A0A1H1B7B7"/>
<dbReference type="InterPro" id="IPR041522">
    <property type="entry name" value="CdaR_GGDEF"/>
</dbReference>
<evidence type="ECO:0000313" key="5">
    <source>
        <dbReference type="EMBL" id="SDQ47878.1"/>
    </source>
</evidence>
<dbReference type="EMBL" id="FNKH01000002">
    <property type="protein sequence ID" value="SDQ47878.1"/>
    <property type="molecule type" value="Genomic_DNA"/>
</dbReference>
<dbReference type="InterPro" id="IPR012914">
    <property type="entry name" value="PucR_dom"/>
</dbReference>
<dbReference type="InterPro" id="IPR051448">
    <property type="entry name" value="CdaR-like_regulators"/>
</dbReference>
<organism evidence="5 6">
    <name type="scientific">Crystallibacter crystallopoietes</name>
    <dbReference type="NCBI Taxonomy" id="37928"/>
    <lineage>
        <taxon>Bacteria</taxon>
        <taxon>Bacillati</taxon>
        <taxon>Actinomycetota</taxon>
        <taxon>Actinomycetes</taxon>
        <taxon>Micrococcales</taxon>
        <taxon>Micrococcaceae</taxon>
        <taxon>Crystallibacter</taxon>
    </lineage>
</organism>
<feature type="domain" description="CdaR GGDEF-like" evidence="4">
    <location>
        <begin position="272"/>
        <end position="381"/>
    </location>
</feature>
<dbReference type="KEGG" id="acry:AC20117_10965"/>
<evidence type="ECO:0000256" key="1">
    <source>
        <dbReference type="ARBA" id="ARBA00006754"/>
    </source>
</evidence>
<evidence type="ECO:0000259" key="4">
    <source>
        <dbReference type="Pfam" id="PF17853"/>
    </source>
</evidence>
<proteinExistence type="inferred from homology"/>
<dbReference type="Gene3D" id="1.10.10.2840">
    <property type="entry name" value="PucR C-terminal helix-turn-helix domain"/>
    <property type="match status" value="1"/>
</dbReference>
<evidence type="ECO:0000259" key="2">
    <source>
        <dbReference type="Pfam" id="PF07905"/>
    </source>
</evidence>
<accession>A0A1H1B7B7</accession>
<dbReference type="Proteomes" id="UP000181917">
    <property type="component" value="Unassembled WGS sequence"/>
</dbReference>
<dbReference type="PANTHER" id="PTHR33744:SF1">
    <property type="entry name" value="DNA-BINDING TRANSCRIPTIONAL ACTIVATOR ADER"/>
    <property type="match status" value="1"/>
</dbReference>
<dbReference type="InterPro" id="IPR042070">
    <property type="entry name" value="PucR_C-HTH_sf"/>
</dbReference>
<dbReference type="STRING" id="37928.SAMN04489742_1278"/>
<dbReference type="PANTHER" id="PTHR33744">
    <property type="entry name" value="CARBOHYDRATE DIACID REGULATOR"/>
    <property type="match status" value="1"/>
</dbReference>
<feature type="domain" description="PucR C-terminal helix-turn-helix" evidence="3">
    <location>
        <begin position="437"/>
        <end position="494"/>
    </location>
</feature>
<dbReference type="InterPro" id="IPR025736">
    <property type="entry name" value="PucR_C-HTH_dom"/>
</dbReference>
<keyword evidence="6" id="KW-1185">Reference proteome</keyword>
<dbReference type="Pfam" id="PF13556">
    <property type="entry name" value="HTH_30"/>
    <property type="match status" value="1"/>
</dbReference>
<gene>
    <name evidence="5" type="ORF">SAMN04489742_1278</name>
</gene>
<name>A0A1H1B7B7_9MICC</name>
<evidence type="ECO:0000259" key="3">
    <source>
        <dbReference type="Pfam" id="PF13556"/>
    </source>
</evidence>
<dbReference type="RefSeq" id="WP_074699707.1">
    <property type="nucleotide sequence ID" value="NZ_CP018863.1"/>
</dbReference>
<feature type="domain" description="Purine catabolism PurC-like" evidence="2">
    <location>
        <begin position="7"/>
        <end position="129"/>
    </location>
</feature>
<comment type="similarity">
    <text evidence="1">Belongs to the CdaR family.</text>
</comment>
<protein>
    <submittedName>
        <fullName evidence="5">Transcriptional regulator, CdaR family</fullName>
    </submittedName>
</protein>
<sequence length="502" mass="53574">MNIELEEVLSHEAFRRAGPIVRAGAAFVPGRQVRWVHSSEVMDIAPLLSGGELLLTGGVELAAATAEQRRQYIRDLAARSIAALGIESGGPLKTIPADLIQTAEAHELPLIELRKVAPFVQIAQSINSLLVTRSVDLLRQADVLSQKLAAELANGGGLKELLQLLASQIPADVTVLDGAGAVIEQAMAPATAETQSDIEFPPLEFDISQRGTVTASLRLSPKTDGDSSWAQVVGERAASILALALHGRHAPDLVDVAGKELVRSILGGVQGQRLRQLCRTAGMDPDDQFVVVLGRPLGAGCRWAGVERLVRKYRTKAIVYVQQQEMVAVAALPAKGSRARRATMLSELKAGVVDQPQVLVVGPVSAGIADAARSLAETRLTFDLAPAGTGPGSVIDADAFVIERLASQATGDEAIHHVVDELLGGLIAHDDSRRSRLLETFDEWLASGCNTAETARAMHLERQSLYNRLEKIFELIGGDPRGTDRLAGLHLAARLGRYLRSS</sequence>
<dbReference type="Pfam" id="PF17853">
    <property type="entry name" value="GGDEF_2"/>
    <property type="match status" value="1"/>
</dbReference>